<keyword evidence="4" id="KW-0560">Oxidoreductase</keyword>
<feature type="domain" description="NADPH-dependent 7-cyano-7-deazaguanine reductase N-terminal" evidence="5">
    <location>
        <begin position="15"/>
        <end position="123"/>
    </location>
</feature>
<dbReference type="OrthoDB" id="9789995at2"/>
<evidence type="ECO:0000256" key="3">
    <source>
        <dbReference type="ARBA" id="ARBA00022857"/>
    </source>
</evidence>
<dbReference type="GO" id="GO:0033739">
    <property type="term" value="F:preQ1 synthase activity"/>
    <property type="evidence" value="ECO:0007669"/>
    <property type="project" value="InterPro"/>
</dbReference>
<keyword evidence="1" id="KW-0963">Cytoplasm</keyword>
<organism evidence="6 7">
    <name type="scientific">Midichloria mitochondrii (strain IricVA)</name>
    <dbReference type="NCBI Taxonomy" id="696127"/>
    <lineage>
        <taxon>Bacteria</taxon>
        <taxon>Pseudomonadati</taxon>
        <taxon>Pseudomonadota</taxon>
        <taxon>Alphaproteobacteria</taxon>
        <taxon>Rickettsiales</taxon>
        <taxon>Candidatus Midichloriaceae</taxon>
        <taxon>Candidatus Midichloria</taxon>
    </lineage>
</organism>
<dbReference type="Pfam" id="PF14489">
    <property type="entry name" value="QueF"/>
    <property type="match status" value="1"/>
</dbReference>
<dbReference type="InterPro" id="IPR029139">
    <property type="entry name" value="QueF_N"/>
</dbReference>
<accession>F7XTZ6</accession>
<dbReference type="HOGENOM" id="CLU_054738_0_0_5"/>
<dbReference type="PANTHER" id="PTHR34354:SF1">
    <property type="entry name" value="NADPH-DEPENDENT 7-CYANO-7-DEAZAGUANINE REDUCTASE"/>
    <property type="match status" value="1"/>
</dbReference>
<dbReference type="InterPro" id="IPR043133">
    <property type="entry name" value="GTP-CH-I_C/QueF"/>
</dbReference>
<dbReference type="GO" id="GO:0008616">
    <property type="term" value="P:tRNA queuosine(34) biosynthetic process"/>
    <property type="evidence" value="ECO:0007669"/>
    <property type="project" value="UniProtKB-KW"/>
</dbReference>
<dbReference type="InterPro" id="IPR050084">
    <property type="entry name" value="NADPH_dep_7-cyano-7-deazaG_red"/>
</dbReference>
<evidence type="ECO:0000259" key="5">
    <source>
        <dbReference type="Pfam" id="PF14819"/>
    </source>
</evidence>
<gene>
    <name evidence="6" type="ordered locus">midi_01078</name>
</gene>
<dbReference type="STRING" id="696127.midi_01078"/>
<sequence>MFNLTSSELGKKSQYISKYKPDLLFAIPRKLKRAELFVGQNPVQFHGVDIWNAYEVSWLDIQGKPQVRIAEIIYDANSEFMVESKSLKLYLNSFNNSNFNTPEEVHNLITNDLSTILKTKIKCVLYNVESSHYIPQKIQGILLDDLDINIKNCNDKPILEQAHDIVEELLYTHLLKSNCLVTGQPDFGSLIVRYSGQKINHISVLRYIISLRNLNEFHEQCIERIFFEIYKNCRPNFLEVSARYTRRGGIDINPIRSSSENFAQSNYRSFRQ</sequence>
<dbReference type="EMBL" id="CP002130">
    <property type="protein sequence ID" value="AEI89355.1"/>
    <property type="molecule type" value="Genomic_DNA"/>
</dbReference>
<evidence type="ECO:0000256" key="4">
    <source>
        <dbReference type="ARBA" id="ARBA00023002"/>
    </source>
</evidence>
<evidence type="ECO:0000256" key="2">
    <source>
        <dbReference type="ARBA" id="ARBA00022785"/>
    </source>
</evidence>
<keyword evidence="2" id="KW-0671">Queuosine biosynthesis</keyword>
<evidence type="ECO:0000313" key="6">
    <source>
        <dbReference type="EMBL" id="AEI89355.1"/>
    </source>
</evidence>
<dbReference type="PANTHER" id="PTHR34354">
    <property type="entry name" value="NADPH-DEPENDENT 7-CYANO-7-DEAZAGUANINE REDUCTASE"/>
    <property type="match status" value="1"/>
</dbReference>
<dbReference type="GO" id="GO:0005737">
    <property type="term" value="C:cytoplasm"/>
    <property type="evidence" value="ECO:0007669"/>
    <property type="project" value="InterPro"/>
</dbReference>
<dbReference type="Pfam" id="PF14819">
    <property type="entry name" value="QueF_N"/>
    <property type="match status" value="1"/>
</dbReference>
<dbReference type="RefSeq" id="WP_013951548.1">
    <property type="nucleotide sequence ID" value="NC_015722.1"/>
</dbReference>
<name>F7XTZ6_MIDMI</name>
<dbReference type="PIRSF" id="PIRSF004750">
    <property type="entry name" value="Nitrile_oxidored_YqcD_prd"/>
    <property type="match status" value="1"/>
</dbReference>
<dbReference type="Proteomes" id="UP000006639">
    <property type="component" value="Chromosome"/>
</dbReference>
<dbReference type="InterPro" id="IPR016428">
    <property type="entry name" value="QueF_type2"/>
</dbReference>
<dbReference type="Gene3D" id="3.30.1130.10">
    <property type="match status" value="2"/>
</dbReference>
<protein>
    <submittedName>
        <fullName evidence="6">NADPH dependent 7 cyano 7 deazaguanine reductase</fullName>
    </submittedName>
</protein>
<keyword evidence="7" id="KW-1185">Reference proteome</keyword>
<dbReference type="NCBIfam" id="TIGR03138">
    <property type="entry name" value="QueF"/>
    <property type="match status" value="1"/>
</dbReference>
<keyword evidence="3" id="KW-0521">NADP</keyword>
<dbReference type="AlphaFoldDB" id="F7XTZ6"/>
<dbReference type="InterPro" id="IPR029500">
    <property type="entry name" value="QueF"/>
</dbReference>
<evidence type="ECO:0000256" key="1">
    <source>
        <dbReference type="ARBA" id="ARBA00022490"/>
    </source>
</evidence>
<proteinExistence type="predicted"/>
<dbReference type="KEGG" id="mmn:midi_01078"/>
<dbReference type="SUPFAM" id="SSF55620">
    <property type="entry name" value="Tetrahydrobiopterin biosynthesis enzymes-like"/>
    <property type="match status" value="1"/>
</dbReference>
<reference evidence="6 7" key="1">
    <citation type="journal article" date="2011" name="Mol. Biol. Evol.">
        <title>Phylogenomic evidence for the presence of a flagellum and cbb3 oxidase in the free-living mitochondrial ancestor.</title>
        <authorList>
            <person name="Sassera D."/>
            <person name="Lo N."/>
            <person name="Epis S."/>
            <person name="D'Auria G."/>
            <person name="Montagna M."/>
            <person name="Comandatore F."/>
            <person name="Horner D."/>
            <person name="Pereto J."/>
            <person name="Luciano A.M."/>
            <person name="Franciosi F."/>
            <person name="Ferri E."/>
            <person name="Crotti E."/>
            <person name="Bazzocchi C."/>
            <person name="Daffonchio D."/>
            <person name="Sacchi L."/>
            <person name="Moya A."/>
            <person name="Latorre A."/>
            <person name="Bandi C."/>
        </authorList>
    </citation>
    <scope>NUCLEOTIDE SEQUENCE [LARGE SCALE GENOMIC DNA]</scope>
    <source>
        <strain evidence="6 7">IricVA</strain>
    </source>
</reference>
<evidence type="ECO:0000313" key="7">
    <source>
        <dbReference type="Proteomes" id="UP000006639"/>
    </source>
</evidence>